<proteinExistence type="predicted"/>
<organism evidence="3 4">
    <name type="scientific">Parascaris equorum</name>
    <name type="common">Equine roundworm</name>
    <dbReference type="NCBI Taxonomy" id="6256"/>
    <lineage>
        <taxon>Eukaryota</taxon>
        <taxon>Metazoa</taxon>
        <taxon>Ecdysozoa</taxon>
        <taxon>Nematoda</taxon>
        <taxon>Chromadorea</taxon>
        <taxon>Rhabditida</taxon>
        <taxon>Spirurina</taxon>
        <taxon>Ascaridomorpha</taxon>
        <taxon>Ascaridoidea</taxon>
        <taxon>Ascarididae</taxon>
        <taxon>Parascaris</taxon>
    </lineage>
</organism>
<keyword evidence="3" id="KW-1185">Reference proteome</keyword>
<accession>A0A914RIB1</accession>
<evidence type="ECO:0000256" key="2">
    <source>
        <dbReference type="SAM" id="MobiDB-lite"/>
    </source>
</evidence>
<reference evidence="4" key="1">
    <citation type="submission" date="2022-11" db="UniProtKB">
        <authorList>
            <consortium name="WormBaseParasite"/>
        </authorList>
    </citation>
    <scope>IDENTIFICATION</scope>
</reference>
<feature type="coiled-coil region" evidence="1">
    <location>
        <begin position="25"/>
        <end position="59"/>
    </location>
</feature>
<name>A0A914RIB1_PAREQ</name>
<feature type="compositionally biased region" description="Basic and acidic residues" evidence="2">
    <location>
        <begin position="1"/>
        <end position="12"/>
    </location>
</feature>
<evidence type="ECO:0000313" key="3">
    <source>
        <dbReference type="Proteomes" id="UP000887564"/>
    </source>
</evidence>
<dbReference type="AlphaFoldDB" id="A0A914RIB1"/>
<dbReference type="WBParaSite" id="PEQ_0000627101-mRNA-1">
    <property type="protein sequence ID" value="PEQ_0000627101-mRNA-1"/>
    <property type="gene ID" value="PEQ_0000627101"/>
</dbReference>
<feature type="region of interest" description="Disordered" evidence="2">
    <location>
        <begin position="1"/>
        <end position="25"/>
    </location>
</feature>
<evidence type="ECO:0000313" key="4">
    <source>
        <dbReference type="WBParaSite" id="PEQ_0000627101-mRNA-1"/>
    </source>
</evidence>
<dbReference type="Proteomes" id="UP000887564">
    <property type="component" value="Unplaced"/>
</dbReference>
<feature type="coiled-coil region" evidence="1">
    <location>
        <begin position="96"/>
        <end position="126"/>
    </location>
</feature>
<evidence type="ECO:0000256" key="1">
    <source>
        <dbReference type="SAM" id="Coils"/>
    </source>
</evidence>
<protein>
    <submittedName>
        <fullName evidence="4">Uncharacterized protein</fullName>
    </submittedName>
</protein>
<sequence>MDHLSIRTKGRDALQQPKGGREKKLNDYAKSVADIDTRIEELQRRIEEEKRAKERIVHEIKAKVKSTTAVDYIPSKKAERPKSSSGYSGGYTPTPIAVLKAEKANAKEKQKENERQRDKMKEAMVEEKIKQRAASKSRPKIKFDETLSIEELFDDDVCGLFFENSIDFMYFVIFVIIAHSRCRMWSVALES</sequence>
<keyword evidence="1" id="KW-0175">Coiled coil</keyword>